<name>A0A6A4M0L4_9ERIC</name>
<protein>
    <recommendedName>
        <fullName evidence="2">peptidylprolyl isomerase</fullName>
        <ecNumber evidence="2">5.2.1.8</ecNumber>
    </recommendedName>
</protein>
<dbReference type="PROSITE" id="PS50005">
    <property type="entry name" value="TPR"/>
    <property type="match status" value="1"/>
</dbReference>
<dbReference type="Proteomes" id="UP000428333">
    <property type="component" value="Linkage Group LG01"/>
</dbReference>
<evidence type="ECO:0000256" key="5">
    <source>
        <dbReference type="ARBA" id="ARBA00023110"/>
    </source>
</evidence>
<dbReference type="GO" id="GO:0003755">
    <property type="term" value="F:peptidyl-prolyl cis-trans isomerase activity"/>
    <property type="evidence" value="ECO:0007669"/>
    <property type="project" value="UniProtKB-KW"/>
</dbReference>
<dbReference type="SMART" id="SM00028">
    <property type="entry name" value="TPR"/>
    <property type="match status" value="1"/>
</dbReference>
<dbReference type="InterPro" id="IPR050754">
    <property type="entry name" value="FKBP4/5/8-like"/>
</dbReference>
<evidence type="ECO:0000256" key="7">
    <source>
        <dbReference type="PROSITE-ProRule" id="PRU00339"/>
    </source>
</evidence>
<keyword evidence="9" id="KW-1185">Reference proteome</keyword>
<dbReference type="PANTHER" id="PTHR46512">
    <property type="entry name" value="PEPTIDYLPROLYL ISOMERASE"/>
    <property type="match status" value="1"/>
</dbReference>
<dbReference type="InterPro" id="IPR019734">
    <property type="entry name" value="TPR_rpt"/>
</dbReference>
<evidence type="ECO:0000313" key="8">
    <source>
        <dbReference type="EMBL" id="KAE9466836.1"/>
    </source>
</evidence>
<evidence type="ECO:0000256" key="1">
    <source>
        <dbReference type="ARBA" id="ARBA00000971"/>
    </source>
</evidence>
<sequence>MDTILTVFHMQKQDYKMALRKYRKALNYLDVCWDMEDMDQGYLLDDCIEKSSSLRKTKSQIFTNSSVSFACKLKLGDLEGALLDTDFALRDADDNVKALFRQGQAYMALNDVDAAVESLKKALELEPNDGGIKKELAAAKKRVSEIL</sequence>
<keyword evidence="4 7" id="KW-0802">TPR repeat</keyword>
<dbReference type="Pfam" id="PF00515">
    <property type="entry name" value="TPR_1"/>
    <property type="match status" value="1"/>
</dbReference>
<accession>A0A6A4M0L4</accession>
<dbReference type="AlphaFoldDB" id="A0A6A4M0L4"/>
<dbReference type="Gene3D" id="1.25.40.10">
    <property type="entry name" value="Tetratricopeptide repeat domain"/>
    <property type="match status" value="1"/>
</dbReference>
<dbReference type="SUPFAM" id="SSF48452">
    <property type="entry name" value="TPR-like"/>
    <property type="match status" value="1"/>
</dbReference>
<evidence type="ECO:0000313" key="9">
    <source>
        <dbReference type="Proteomes" id="UP000428333"/>
    </source>
</evidence>
<dbReference type="EMBL" id="QEFC01000074">
    <property type="protein sequence ID" value="KAE9466836.1"/>
    <property type="molecule type" value="Genomic_DNA"/>
</dbReference>
<keyword evidence="3" id="KW-0677">Repeat</keyword>
<evidence type="ECO:0000256" key="2">
    <source>
        <dbReference type="ARBA" id="ARBA00013194"/>
    </source>
</evidence>
<comment type="catalytic activity">
    <reaction evidence="1">
        <text>[protein]-peptidylproline (omega=180) = [protein]-peptidylproline (omega=0)</text>
        <dbReference type="Rhea" id="RHEA:16237"/>
        <dbReference type="Rhea" id="RHEA-COMP:10747"/>
        <dbReference type="Rhea" id="RHEA-COMP:10748"/>
        <dbReference type="ChEBI" id="CHEBI:83833"/>
        <dbReference type="ChEBI" id="CHEBI:83834"/>
        <dbReference type="EC" id="5.2.1.8"/>
    </reaction>
</comment>
<gene>
    <name evidence="8" type="ORF">C3L33_01216</name>
</gene>
<feature type="repeat" description="TPR" evidence="7">
    <location>
        <begin position="96"/>
        <end position="129"/>
    </location>
</feature>
<evidence type="ECO:0000256" key="4">
    <source>
        <dbReference type="ARBA" id="ARBA00022803"/>
    </source>
</evidence>
<feature type="non-terminal residue" evidence="8">
    <location>
        <position position="1"/>
    </location>
</feature>
<keyword evidence="5" id="KW-0697">Rotamase</keyword>
<organism evidence="8 9">
    <name type="scientific">Rhododendron williamsianum</name>
    <dbReference type="NCBI Taxonomy" id="262921"/>
    <lineage>
        <taxon>Eukaryota</taxon>
        <taxon>Viridiplantae</taxon>
        <taxon>Streptophyta</taxon>
        <taxon>Embryophyta</taxon>
        <taxon>Tracheophyta</taxon>
        <taxon>Spermatophyta</taxon>
        <taxon>Magnoliopsida</taxon>
        <taxon>eudicotyledons</taxon>
        <taxon>Gunneridae</taxon>
        <taxon>Pentapetalae</taxon>
        <taxon>asterids</taxon>
        <taxon>Ericales</taxon>
        <taxon>Ericaceae</taxon>
        <taxon>Ericoideae</taxon>
        <taxon>Rhodoreae</taxon>
        <taxon>Rhododendron</taxon>
    </lineage>
</organism>
<dbReference type="EC" id="5.2.1.8" evidence="2"/>
<dbReference type="FunFam" id="1.25.40.10:FF:000029">
    <property type="entry name" value="peptidyl-prolyl cis-trans isomerase D"/>
    <property type="match status" value="1"/>
</dbReference>
<comment type="caution">
    <text evidence="8">The sequence shown here is derived from an EMBL/GenBank/DDBJ whole genome shotgun (WGS) entry which is preliminary data.</text>
</comment>
<evidence type="ECO:0000256" key="6">
    <source>
        <dbReference type="ARBA" id="ARBA00023235"/>
    </source>
</evidence>
<dbReference type="OrthoDB" id="1733308at2759"/>
<proteinExistence type="predicted"/>
<reference evidence="8 9" key="1">
    <citation type="journal article" date="2019" name="Genome Biol. Evol.">
        <title>The Rhododendron genome and chromosomal organization provide insight into shared whole-genome duplications across the heath family (Ericaceae).</title>
        <authorList>
            <person name="Soza V.L."/>
            <person name="Lindsley D."/>
            <person name="Waalkes A."/>
            <person name="Ramage E."/>
            <person name="Patwardhan R.P."/>
            <person name="Burton J.N."/>
            <person name="Adey A."/>
            <person name="Kumar A."/>
            <person name="Qiu R."/>
            <person name="Shendure J."/>
            <person name="Hall B."/>
        </authorList>
    </citation>
    <scope>NUCLEOTIDE SEQUENCE [LARGE SCALE GENOMIC DNA]</scope>
    <source>
        <strain evidence="8">RSF 1966-606</strain>
    </source>
</reference>
<evidence type="ECO:0000256" key="3">
    <source>
        <dbReference type="ARBA" id="ARBA00022737"/>
    </source>
</evidence>
<dbReference type="PROSITE" id="PS50293">
    <property type="entry name" value="TPR_REGION"/>
    <property type="match status" value="1"/>
</dbReference>
<dbReference type="InterPro" id="IPR011990">
    <property type="entry name" value="TPR-like_helical_dom_sf"/>
</dbReference>
<keyword evidence="6" id="KW-0413">Isomerase</keyword>